<reference evidence="1 2" key="1">
    <citation type="submission" date="2020-08" db="EMBL/GenBank/DDBJ databases">
        <title>Sequencing the genomes of 1000 actinobacteria strains.</title>
        <authorList>
            <person name="Klenk H.-P."/>
        </authorList>
    </citation>
    <scope>NUCLEOTIDE SEQUENCE [LARGE SCALE GENOMIC DNA]</scope>
    <source>
        <strain evidence="1 2">DSM 44551</strain>
    </source>
</reference>
<dbReference type="AlphaFoldDB" id="A0A7W8QKX7"/>
<evidence type="ECO:0000313" key="1">
    <source>
        <dbReference type="EMBL" id="MBB5431391.1"/>
    </source>
</evidence>
<sequence>MSTHGTRARYVAGCRCDACRTANRTYNSTRNRAAVYGRPTTDLVDAAPAREHVRALMAAGMGTRAIAEAAGIERKSVQRLLNGRPDRGNPPPTRITPQVSAALLALAPAPAAAALVDATGTKRRLQALISRGWAQAQLAARLGMAPTNFGTTLRGERVLAGTARQVRELYDELWDVAPPETTRRERISASRARRYAAVRGWVPPMAWDDDTIEDPAAVPDLGEEVLRREAVAEDAAELAAQGLTREQIAARLGVGRTYIDKSLTAV</sequence>
<keyword evidence="2" id="KW-1185">Reference proteome</keyword>
<dbReference type="Proteomes" id="UP000572635">
    <property type="component" value="Unassembled WGS sequence"/>
</dbReference>
<name>A0A7W8QKX7_9ACTN</name>
<accession>A0A7W8QKX7</accession>
<dbReference type="EMBL" id="JACHDB010000001">
    <property type="protein sequence ID" value="MBB5431391.1"/>
    <property type="molecule type" value="Genomic_DNA"/>
</dbReference>
<evidence type="ECO:0000313" key="2">
    <source>
        <dbReference type="Proteomes" id="UP000572635"/>
    </source>
</evidence>
<organism evidence="1 2">
    <name type="scientific">Nocardiopsis composta</name>
    <dbReference type="NCBI Taxonomy" id="157465"/>
    <lineage>
        <taxon>Bacteria</taxon>
        <taxon>Bacillati</taxon>
        <taxon>Actinomycetota</taxon>
        <taxon>Actinomycetes</taxon>
        <taxon>Streptosporangiales</taxon>
        <taxon>Nocardiopsidaceae</taxon>
        <taxon>Nocardiopsis</taxon>
    </lineage>
</organism>
<gene>
    <name evidence="1" type="ORF">HDA36_001475</name>
</gene>
<protein>
    <submittedName>
        <fullName evidence="1">Transcriptional regulator with XRE-family HTH domain/DNA-binding phage protein</fullName>
    </submittedName>
</protein>
<dbReference type="RefSeq" id="WP_184391023.1">
    <property type="nucleotide sequence ID" value="NZ_BAAAJD010000226.1"/>
</dbReference>
<proteinExistence type="predicted"/>
<keyword evidence="1" id="KW-0238">DNA-binding</keyword>
<comment type="caution">
    <text evidence="1">The sequence shown here is derived from an EMBL/GenBank/DDBJ whole genome shotgun (WGS) entry which is preliminary data.</text>
</comment>
<dbReference type="GO" id="GO:0003677">
    <property type="term" value="F:DNA binding"/>
    <property type="evidence" value="ECO:0007669"/>
    <property type="project" value="UniProtKB-KW"/>
</dbReference>